<evidence type="ECO:0000256" key="7">
    <source>
        <dbReference type="ARBA" id="ARBA00023170"/>
    </source>
</evidence>
<evidence type="ECO:0000256" key="8">
    <source>
        <dbReference type="ARBA" id="ARBA00023224"/>
    </source>
</evidence>
<dbReference type="GO" id="GO:0016020">
    <property type="term" value="C:membrane"/>
    <property type="evidence" value="ECO:0007669"/>
    <property type="project" value="UniProtKB-SubCell"/>
</dbReference>
<keyword evidence="2" id="KW-0716">Sensory transduction</keyword>
<feature type="transmembrane region" description="Helical" evidence="9">
    <location>
        <begin position="248"/>
        <end position="268"/>
    </location>
</feature>
<feature type="transmembrane region" description="Helical" evidence="9">
    <location>
        <begin position="123"/>
        <end position="143"/>
    </location>
</feature>
<keyword evidence="7 10" id="KW-0675">Receptor</keyword>
<feature type="transmembrane region" description="Helical" evidence="9">
    <location>
        <begin position="38"/>
        <end position="57"/>
    </location>
</feature>
<keyword evidence="4" id="KW-0552">Olfaction</keyword>
<keyword evidence="8" id="KW-0807">Transducer</keyword>
<dbReference type="GO" id="GO:0005549">
    <property type="term" value="F:odorant binding"/>
    <property type="evidence" value="ECO:0007669"/>
    <property type="project" value="InterPro"/>
</dbReference>
<evidence type="ECO:0000256" key="4">
    <source>
        <dbReference type="ARBA" id="ARBA00022725"/>
    </source>
</evidence>
<evidence type="ECO:0000313" key="10">
    <source>
        <dbReference type="EMBL" id="WPO56447.1"/>
    </source>
</evidence>
<comment type="subcellular location">
    <subcellularLocation>
        <location evidence="1">Membrane</location>
        <topology evidence="1">Multi-pass membrane protein</topology>
    </subcellularLocation>
</comment>
<dbReference type="InterPro" id="IPR004117">
    <property type="entry name" value="7tm6_olfct_rcpt"/>
</dbReference>
<evidence type="ECO:0000256" key="2">
    <source>
        <dbReference type="ARBA" id="ARBA00022606"/>
    </source>
</evidence>
<feature type="transmembrane region" description="Helical" evidence="9">
    <location>
        <begin position="177"/>
        <end position="200"/>
    </location>
</feature>
<sequence>MIMDIDIPVFEDFFRIIKLNLWISGIPFNGSKIQYRFYFLYISIVLILIEEGCFLVVKYSPENLLELTKLAPCSCFGLLSVLKILPIALKREKISRLTQSLDALYSTLLSNPKKKGIVAKEMILVKLLLKYFFLLNAILNVVYNFSTLIITFCNYVVSGEVIFSLPYAVIVPFSTEIWFNWIIVYLHSILCGATCGLFLITVDALYYVLTSQICSHLAVISSEINELDESNEHLLRGLVMNHLYMLRYFMLWIYVIMPGKVIFSIVTVKQPKFHMNERVQTLILGGLQVSVPMKVRYVAEPMTVSVE</sequence>
<name>A0AAU0QKS9_9NEOP</name>
<keyword evidence="5 9" id="KW-1133">Transmembrane helix</keyword>
<dbReference type="GO" id="GO:0007165">
    <property type="term" value="P:signal transduction"/>
    <property type="evidence" value="ECO:0007669"/>
    <property type="project" value="UniProtKB-KW"/>
</dbReference>
<feature type="transmembrane region" description="Helical" evidence="9">
    <location>
        <begin position="69"/>
        <end position="89"/>
    </location>
</feature>
<dbReference type="Pfam" id="PF02949">
    <property type="entry name" value="7tm_6"/>
    <property type="match status" value="1"/>
</dbReference>
<protein>
    <submittedName>
        <fullName evidence="10">Odorant receptor</fullName>
    </submittedName>
</protein>
<evidence type="ECO:0000256" key="6">
    <source>
        <dbReference type="ARBA" id="ARBA00023136"/>
    </source>
</evidence>
<evidence type="ECO:0000256" key="1">
    <source>
        <dbReference type="ARBA" id="ARBA00004141"/>
    </source>
</evidence>
<accession>A0AAU0QKS9</accession>
<feature type="transmembrane region" description="Helical" evidence="9">
    <location>
        <begin position="149"/>
        <end position="170"/>
    </location>
</feature>
<reference evidence="10" key="1">
    <citation type="submission" date="2023-05" db="EMBL/GenBank/DDBJ databases">
        <authorList>
            <person name="Pathak J."/>
            <person name="Thiruvengadam V."/>
            <person name="Gracy G.R."/>
            <person name="M M."/>
        </authorList>
    </citation>
    <scope>NUCLEOTIDE SEQUENCE</scope>
    <source>
        <tissue evidence="10">Head and antenna</tissue>
    </source>
</reference>
<proteinExistence type="evidence at transcript level"/>
<organism evidence="10">
    <name type="scientific">Leucinodes orbonalis</name>
    <dbReference type="NCBI Taxonomy" id="711050"/>
    <lineage>
        <taxon>Eukaryota</taxon>
        <taxon>Metazoa</taxon>
        <taxon>Ecdysozoa</taxon>
        <taxon>Arthropoda</taxon>
        <taxon>Hexapoda</taxon>
        <taxon>Insecta</taxon>
        <taxon>Pterygota</taxon>
        <taxon>Neoptera</taxon>
        <taxon>Endopterygota</taxon>
        <taxon>Lepidoptera</taxon>
        <taxon>Glossata</taxon>
        <taxon>Ditrysia</taxon>
        <taxon>Pyraloidea</taxon>
        <taxon>Crambidae</taxon>
        <taxon>Spilomelinae</taxon>
        <taxon>Leucinodes</taxon>
    </lineage>
</organism>
<evidence type="ECO:0000256" key="3">
    <source>
        <dbReference type="ARBA" id="ARBA00022692"/>
    </source>
</evidence>
<dbReference type="GO" id="GO:0004984">
    <property type="term" value="F:olfactory receptor activity"/>
    <property type="evidence" value="ECO:0007669"/>
    <property type="project" value="InterPro"/>
</dbReference>
<keyword evidence="6 9" id="KW-0472">Membrane</keyword>
<evidence type="ECO:0000256" key="9">
    <source>
        <dbReference type="SAM" id="Phobius"/>
    </source>
</evidence>
<dbReference type="AlphaFoldDB" id="A0AAU0QKS9"/>
<dbReference type="EMBL" id="OQ970340">
    <property type="protein sequence ID" value="WPO56447.1"/>
    <property type="molecule type" value="mRNA"/>
</dbReference>
<evidence type="ECO:0000256" key="5">
    <source>
        <dbReference type="ARBA" id="ARBA00022989"/>
    </source>
</evidence>
<keyword evidence="3 9" id="KW-0812">Transmembrane</keyword>